<organism evidence="2 3">
    <name type="scientific">Melanomma pulvis-pyrius CBS 109.77</name>
    <dbReference type="NCBI Taxonomy" id="1314802"/>
    <lineage>
        <taxon>Eukaryota</taxon>
        <taxon>Fungi</taxon>
        <taxon>Dikarya</taxon>
        <taxon>Ascomycota</taxon>
        <taxon>Pezizomycotina</taxon>
        <taxon>Dothideomycetes</taxon>
        <taxon>Pleosporomycetidae</taxon>
        <taxon>Pleosporales</taxon>
        <taxon>Melanommataceae</taxon>
        <taxon>Melanomma</taxon>
    </lineage>
</organism>
<reference evidence="2" key="1">
    <citation type="journal article" date="2020" name="Stud. Mycol.">
        <title>101 Dothideomycetes genomes: a test case for predicting lifestyles and emergence of pathogens.</title>
        <authorList>
            <person name="Haridas S."/>
            <person name="Albert R."/>
            <person name="Binder M."/>
            <person name="Bloem J."/>
            <person name="Labutti K."/>
            <person name="Salamov A."/>
            <person name="Andreopoulos B."/>
            <person name="Baker S."/>
            <person name="Barry K."/>
            <person name="Bills G."/>
            <person name="Bluhm B."/>
            <person name="Cannon C."/>
            <person name="Castanera R."/>
            <person name="Culley D."/>
            <person name="Daum C."/>
            <person name="Ezra D."/>
            <person name="Gonzalez J."/>
            <person name="Henrissat B."/>
            <person name="Kuo A."/>
            <person name="Liang C."/>
            <person name="Lipzen A."/>
            <person name="Lutzoni F."/>
            <person name="Magnuson J."/>
            <person name="Mondo S."/>
            <person name="Nolan M."/>
            <person name="Ohm R."/>
            <person name="Pangilinan J."/>
            <person name="Park H.-J."/>
            <person name="Ramirez L."/>
            <person name="Alfaro M."/>
            <person name="Sun H."/>
            <person name="Tritt A."/>
            <person name="Yoshinaga Y."/>
            <person name="Zwiers L.-H."/>
            <person name="Turgeon B."/>
            <person name="Goodwin S."/>
            <person name="Spatafora J."/>
            <person name="Crous P."/>
            <person name="Grigoriev I."/>
        </authorList>
    </citation>
    <scope>NUCLEOTIDE SEQUENCE</scope>
    <source>
        <strain evidence="2">CBS 109.77</strain>
    </source>
</reference>
<dbReference type="Pfam" id="PF15891">
    <property type="entry name" value="Nuc_deoxyri_tr2"/>
    <property type="match status" value="1"/>
</dbReference>
<keyword evidence="3" id="KW-1185">Reference proteome</keyword>
<dbReference type="InterPro" id="IPR039470">
    <property type="entry name" value="Nuc_deoxyri_tr2"/>
</dbReference>
<evidence type="ECO:0000256" key="1">
    <source>
        <dbReference type="SAM" id="MobiDB-lite"/>
    </source>
</evidence>
<protein>
    <submittedName>
        <fullName evidence="2">Uncharacterized protein</fullName>
    </submittedName>
</protein>
<evidence type="ECO:0000313" key="3">
    <source>
        <dbReference type="Proteomes" id="UP000799757"/>
    </source>
</evidence>
<feature type="region of interest" description="Disordered" evidence="1">
    <location>
        <begin position="1"/>
        <end position="27"/>
    </location>
</feature>
<dbReference type="AlphaFoldDB" id="A0A6A6X3W1"/>
<feature type="compositionally biased region" description="Polar residues" evidence="1">
    <location>
        <begin position="1"/>
        <end position="10"/>
    </location>
</feature>
<dbReference type="Gene3D" id="3.40.50.450">
    <property type="match status" value="1"/>
</dbReference>
<dbReference type="Proteomes" id="UP000799757">
    <property type="component" value="Unassembled WGS sequence"/>
</dbReference>
<name>A0A6A6X3W1_9PLEO</name>
<dbReference type="SUPFAM" id="SSF52309">
    <property type="entry name" value="N-(deoxy)ribosyltransferase-like"/>
    <property type="match status" value="1"/>
</dbReference>
<accession>A0A6A6X3W1</accession>
<dbReference type="OrthoDB" id="2893324at2759"/>
<sequence length="328" mass="37045">MDPACSSNTQTSFNSLSRTSTFTTSTTSVAQERVAQITNHLSRSNTMASEKPTLQRGNSVILDGAINDVDRQLPPLNKRETSSKFAVFMPPEEPEYKNPASIFLAGSIEMGKAIQWQGHLTKELQDLDITVCNPRRGNWSADLVPKAMDTLFKQQVEWELAALENVSVICFFFDKNTLSPVTMLELGLWAQSGKVVVCCHKDFWKSGNIHHVCIKYGVPYVKDYADLIPLVRQKLDDAKELKKLEGKDTKAILEEKTRLAEKTLRLADQLKKERDERDEANLPNAGVPTIHQYQKYIRPARAAFNASTRDLEDPVLKKTLWNDLCVFE</sequence>
<dbReference type="EMBL" id="MU002047">
    <property type="protein sequence ID" value="KAF2790928.1"/>
    <property type="molecule type" value="Genomic_DNA"/>
</dbReference>
<proteinExistence type="predicted"/>
<gene>
    <name evidence="2" type="ORF">K505DRAFT_310525</name>
</gene>
<evidence type="ECO:0000313" key="2">
    <source>
        <dbReference type="EMBL" id="KAF2790928.1"/>
    </source>
</evidence>
<feature type="compositionally biased region" description="Low complexity" evidence="1">
    <location>
        <begin position="11"/>
        <end position="27"/>
    </location>
</feature>